<dbReference type="RefSeq" id="WP_062956696.1">
    <property type="nucleotide sequence ID" value="NZ_JPWB01000001.1"/>
</dbReference>
<feature type="compositionally biased region" description="Polar residues" evidence="1">
    <location>
        <begin position="659"/>
        <end position="676"/>
    </location>
</feature>
<evidence type="ECO:0000256" key="2">
    <source>
        <dbReference type="SAM" id="Phobius"/>
    </source>
</evidence>
<dbReference type="Pfam" id="PF13779">
    <property type="entry name" value="DUF4175"/>
    <property type="match status" value="1"/>
</dbReference>
<dbReference type="AlphaFoldDB" id="A0A367VJN8"/>
<evidence type="ECO:0000313" key="3">
    <source>
        <dbReference type="EMBL" id="RCK25209.1"/>
    </source>
</evidence>
<dbReference type="Proteomes" id="UP000253061">
    <property type="component" value="Unassembled WGS sequence"/>
</dbReference>
<dbReference type="EMBL" id="JPWB01000001">
    <property type="protein sequence ID" value="RCK25209.1"/>
    <property type="molecule type" value="Genomic_DNA"/>
</dbReference>
<reference evidence="3 4" key="1">
    <citation type="submission" date="2014-07" db="EMBL/GenBank/DDBJ databases">
        <title>Draft genome sequence of Thalassospira profundimaris R8-17.</title>
        <authorList>
            <person name="Lai Q."/>
            <person name="Shao Z."/>
        </authorList>
    </citation>
    <scope>NUCLEOTIDE SEQUENCE [LARGE SCALE GENOMIC DNA]</scope>
    <source>
        <strain evidence="3 4">R8-17</strain>
    </source>
</reference>
<keyword evidence="2" id="KW-0812">Transmembrane</keyword>
<feature type="transmembrane region" description="Helical" evidence="2">
    <location>
        <begin position="150"/>
        <end position="168"/>
    </location>
</feature>
<name>A0A367VJN8_9PROT</name>
<feature type="region of interest" description="Disordered" evidence="1">
    <location>
        <begin position="655"/>
        <end position="676"/>
    </location>
</feature>
<keyword evidence="2" id="KW-1133">Transmembrane helix</keyword>
<organism evidence="3 4">
    <name type="scientific">Thalassospira profundimaris</name>
    <dbReference type="NCBI Taxonomy" id="502049"/>
    <lineage>
        <taxon>Bacteria</taxon>
        <taxon>Pseudomonadati</taxon>
        <taxon>Pseudomonadota</taxon>
        <taxon>Alphaproteobacteria</taxon>
        <taxon>Rhodospirillales</taxon>
        <taxon>Thalassospiraceae</taxon>
        <taxon>Thalassospira</taxon>
    </lineage>
</organism>
<dbReference type="InterPro" id="IPR012683">
    <property type="entry name" value="CHP02302_TM"/>
</dbReference>
<feature type="transmembrane region" description="Helical" evidence="2">
    <location>
        <begin position="57"/>
        <end position="76"/>
    </location>
</feature>
<keyword evidence="2" id="KW-0472">Membrane</keyword>
<feature type="transmembrane region" description="Helical" evidence="2">
    <location>
        <begin position="21"/>
        <end position="45"/>
    </location>
</feature>
<gene>
    <name evidence="3" type="ORF">TH6_00835</name>
</gene>
<accession>A0A367VJN8</accession>
<proteinExistence type="predicted"/>
<comment type="caution">
    <text evidence="3">The sequence shown here is derived from an EMBL/GenBank/DDBJ whole genome shotgun (WGS) entry which is preliminary data.</text>
</comment>
<evidence type="ECO:0008006" key="5">
    <source>
        <dbReference type="Google" id="ProtNLM"/>
    </source>
</evidence>
<protein>
    <recommendedName>
        <fullName evidence="5">TIGR02302 family protein</fullName>
    </recommendedName>
</protein>
<sequence length="818" mass="89882">MSLIPPYPEMERHVRKTHVVIVWESVWPCLIPALSIGLLVVGLTLTGTFELLPATGHIILLSILSVAVMIAVVAPWRNFKMPTRRDVLHRIEIDNRLDNNPLQSLEDHIPETDDPLTSYLWQRQLGLHEAALSNLRLSRPLPAITRVDRFGLTAIPVLLLFVGLMTGADHVTERFSKAFSPLQRLGAADFTATLWVTPPAYTGQIPRILQFSSLSEQNDSNSASEANGNIMSVQVPVGATLDGSISSIWEPTLTTPGGEKSFTESSENSYVLSTAIDQPGLWRISVWGNDRLTLDIELLADKVPSLSFISPPSVTRRDHVRLDYVASDDYGLASLDLVIMPAAEQDMIEQYGPIEQVVIDLKGDAGGTSSTGSTGGSGANSAGAMPTRIDGPRFVDLVAHPWAGLPVNIQMVSRDNADQPGESDIRSLILPEREFTHPVAQKLIAIRRGLLRYPDRALEMHQAMLPVLFAPQAFNGHLGVFLSLSVAENRLSANLHDRDTHQDVAGLLWHIAEEIGRGSYGIAERNLMEAEERLLEALANPDVTEREIAQLIDEYRQALNEYLAALMRESPEATEEQPAASATLEQQDLSRIIDQIDALMRAGARDQARQLIDRLRELVENMQVTSGEGGMDITSTLREMLDGMRDLSRRQQDLMNDGDNASAQNGNGPRASQQQGLADDAGEILNSPGLGQFGDVSGMNSVIDAMRGAADALGHDRSHEALQYQRQAMDALQQGIGEISRALEGLSQMAPMLEELDGSGRRDPLGRPVGGSNGPTIIPDVNTLERAWRILQELRRRSGDPDRPQIEQEYIDRLLKRF</sequence>
<evidence type="ECO:0000313" key="4">
    <source>
        <dbReference type="Proteomes" id="UP000253061"/>
    </source>
</evidence>
<evidence type="ECO:0000256" key="1">
    <source>
        <dbReference type="SAM" id="MobiDB-lite"/>
    </source>
</evidence>